<dbReference type="PANTHER" id="PTHR43525">
    <property type="entry name" value="PROTEIN MALY"/>
    <property type="match status" value="1"/>
</dbReference>
<dbReference type="InterPro" id="IPR015424">
    <property type="entry name" value="PyrdxlP-dep_Trfase"/>
</dbReference>
<dbReference type="NCBIfam" id="TIGR04350">
    <property type="entry name" value="C_S_lyase_PatB"/>
    <property type="match status" value="1"/>
</dbReference>
<dbReference type="Gene3D" id="3.90.1150.10">
    <property type="entry name" value="Aspartate Aminotransferase, domain 1"/>
    <property type="match status" value="1"/>
</dbReference>
<feature type="domain" description="Aminotransferase class I/classII large" evidence="6">
    <location>
        <begin position="36"/>
        <end position="376"/>
    </location>
</feature>
<comment type="similarity">
    <text evidence="5">Belongs to the class-II pyridoxal-phosphate-dependent aminotransferase family. MalY/PatB cystathionine beta-lyase subfamily.</text>
</comment>
<reference evidence="8" key="1">
    <citation type="submission" date="2017-06" db="EMBL/GenBank/DDBJ databases">
        <title>Capnocytophaga spp. assemblies.</title>
        <authorList>
            <person name="Gulvik C.A."/>
        </authorList>
    </citation>
    <scope>NUCLEOTIDE SEQUENCE [LARGE SCALE GENOMIC DNA]</scope>
    <source>
        <strain evidence="8">H3936</strain>
    </source>
</reference>
<dbReference type="GO" id="GO:0030170">
    <property type="term" value="F:pyridoxal phosphate binding"/>
    <property type="evidence" value="ECO:0007669"/>
    <property type="project" value="InterPro"/>
</dbReference>
<dbReference type="InterPro" id="IPR015422">
    <property type="entry name" value="PyrdxlP-dep_Trfase_small"/>
</dbReference>
<comment type="cofactor">
    <cofactor evidence="1">
        <name>pyridoxal 5'-phosphate</name>
        <dbReference type="ChEBI" id="CHEBI:597326"/>
    </cofactor>
</comment>
<evidence type="ECO:0000313" key="8">
    <source>
        <dbReference type="Proteomes" id="UP000243753"/>
    </source>
</evidence>
<evidence type="ECO:0000313" key="7">
    <source>
        <dbReference type="EMBL" id="ATA92890.1"/>
    </source>
</evidence>
<gene>
    <name evidence="7" type="ORF">CGC54_00220</name>
</gene>
<dbReference type="InterPro" id="IPR004839">
    <property type="entry name" value="Aminotransferase_I/II_large"/>
</dbReference>
<dbReference type="InterPro" id="IPR051798">
    <property type="entry name" value="Class-II_PLP-Dep_Aminotrans"/>
</dbReference>
<dbReference type="InterPro" id="IPR027619">
    <property type="entry name" value="C-S_lyase_PatB-like"/>
</dbReference>
<name>A0AAC9Z1E5_9FLAO</name>
<dbReference type="GO" id="GO:0047804">
    <property type="term" value="F:cysteine-S-conjugate beta-lyase activity"/>
    <property type="evidence" value="ECO:0007669"/>
    <property type="project" value="UniProtKB-EC"/>
</dbReference>
<evidence type="ECO:0000256" key="1">
    <source>
        <dbReference type="ARBA" id="ARBA00001933"/>
    </source>
</evidence>
<dbReference type="AlphaFoldDB" id="A0AAC9Z1E5"/>
<sequence length="390" mass="44645">MKYNFDEVIDRKGTDATKIDTLQERWGRTDLLPLWVADMDFRTPPFIVDTLKKRIKNEVFGYTCKPKCWYDAIIDWQSRRHNWQIAPEMISFTPGVVPALAMAVQALTQPGDKVLIQPPVYFPFAMVVNNNHRTLVNSPLDFKDGQYHINFERLQRDIKGCKLFLFCHPHNPGGRVWTKEEMQKVAEICHENNVIVVSDEIHADLTLPPFKHIPFATVSQKAKNNSITFASPSKAFNMAGFSSSYAVIENPEIRKKFQQYVEGNMLCDGNIFAFQTVVSAYKQGESWLNQMLDYVQQNINFLVDYIREHIPQIHVIVPQASYLVFLDFRPLKLSQEQIVHLCVDGAKLALNDGAIYGEEGEGFMRINLACPRSVVACALKQLKEAIEKQS</sequence>
<dbReference type="SUPFAM" id="SSF53383">
    <property type="entry name" value="PLP-dependent transferases"/>
    <property type="match status" value="1"/>
</dbReference>
<dbReference type="Proteomes" id="UP000243753">
    <property type="component" value="Chromosome"/>
</dbReference>
<dbReference type="Gene3D" id="3.40.640.10">
    <property type="entry name" value="Type I PLP-dependent aspartate aminotransferase-like (Major domain)"/>
    <property type="match status" value="1"/>
</dbReference>
<dbReference type="InterPro" id="IPR015421">
    <property type="entry name" value="PyrdxlP-dep_Trfase_major"/>
</dbReference>
<keyword evidence="4" id="KW-0456">Lyase</keyword>
<evidence type="ECO:0000256" key="5">
    <source>
        <dbReference type="ARBA" id="ARBA00037974"/>
    </source>
</evidence>
<organism evidence="7 8">
    <name type="scientific">Capnocytophaga canimorsus</name>
    <dbReference type="NCBI Taxonomy" id="28188"/>
    <lineage>
        <taxon>Bacteria</taxon>
        <taxon>Pseudomonadati</taxon>
        <taxon>Bacteroidota</taxon>
        <taxon>Flavobacteriia</taxon>
        <taxon>Flavobacteriales</taxon>
        <taxon>Flavobacteriaceae</taxon>
        <taxon>Capnocytophaga</taxon>
    </lineage>
</organism>
<dbReference type="RefSeq" id="WP_095918178.1">
    <property type="nucleotide sequence ID" value="NZ_CP022389.1"/>
</dbReference>
<dbReference type="CDD" id="cd00609">
    <property type="entry name" value="AAT_like"/>
    <property type="match status" value="1"/>
</dbReference>
<proteinExistence type="inferred from homology"/>
<evidence type="ECO:0000256" key="3">
    <source>
        <dbReference type="ARBA" id="ARBA00022898"/>
    </source>
</evidence>
<evidence type="ECO:0000259" key="6">
    <source>
        <dbReference type="Pfam" id="PF00155"/>
    </source>
</evidence>
<dbReference type="Pfam" id="PF00155">
    <property type="entry name" value="Aminotran_1_2"/>
    <property type="match status" value="1"/>
</dbReference>
<accession>A0AAC9Z1E5</accession>
<dbReference type="EC" id="4.4.1.13" evidence="2"/>
<dbReference type="EMBL" id="CP022389">
    <property type="protein sequence ID" value="ATA92890.1"/>
    <property type="molecule type" value="Genomic_DNA"/>
</dbReference>
<evidence type="ECO:0000256" key="4">
    <source>
        <dbReference type="ARBA" id="ARBA00023239"/>
    </source>
</evidence>
<dbReference type="PANTHER" id="PTHR43525:SF1">
    <property type="entry name" value="PROTEIN MALY"/>
    <property type="match status" value="1"/>
</dbReference>
<keyword evidence="3" id="KW-0663">Pyridoxal phosphate</keyword>
<evidence type="ECO:0000256" key="2">
    <source>
        <dbReference type="ARBA" id="ARBA00012224"/>
    </source>
</evidence>
<protein>
    <recommendedName>
        <fullName evidence="2">cysteine-S-conjugate beta-lyase</fullName>
        <ecNumber evidence="2">4.4.1.13</ecNumber>
    </recommendedName>
</protein>